<reference evidence="2 3" key="1">
    <citation type="journal article" date="2018" name="Genome Res.">
        <title>The genomic architecture and molecular evolution of ant odorant receptors.</title>
        <authorList>
            <person name="McKenzie S.K."/>
            <person name="Kronauer D.J.C."/>
        </authorList>
    </citation>
    <scope>NUCLEOTIDE SEQUENCE [LARGE SCALE GENOMIC DNA]</scope>
    <source>
        <strain evidence="2">Clonal line C1</strain>
    </source>
</reference>
<dbReference type="GO" id="GO:0003676">
    <property type="term" value="F:nucleic acid binding"/>
    <property type="evidence" value="ECO:0007669"/>
    <property type="project" value="InterPro"/>
</dbReference>
<accession>A0A3L8D6B1</accession>
<dbReference type="PANTHER" id="PTHR46068:SF1">
    <property type="entry name" value="TRANSPOSASE IS30-LIKE HTH DOMAIN-CONTAINING PROTEIN"/>
    <property type="match status" value="1"/>
</dbReference>
<organism evidence="2 3">
    <name type="scientific">Ooceraea biroi</name>
    <name type="common">Clonal raider ant</name>
    <name type="synonym">Cerapachys biroi</name>
    <dbReference type="NCBI Taxonomy" id="2015173"/>
    <lineage>
        <taxon>Eukaryota</taxon>
        <taxon>Metazoa</taxon>
        <taxon>Ecdysozoa</taxon>
        <taxon>Arthropoda</taxon>
        <taxon>Hexapoda</taxon>
        <taxon>Insecta</taxon>
        <taxon>Pterygota</taxon>
        <taxon>Neoptera</taxon>
        <taxon>Endopterygota</taxon>
        <taxon>Hymenoptera</taxon>
        <taxon>Apocrita</taxon>
        <taxon>Aculeata</taxon>
        <taxon>Formicoidea</taxon>
        <taxon>Formicidae</taxon>
        <taxon>Dorylinae</taxon>
        <taxon>Ooceraea</taxon>
    </lineage>
</organism>
<evidence type="ECO:0000313" key="3">
    <source>
        <dbReference type="Proteomes" id="UP000279307"/>
    </source>
</evidence>
<sequence>MSKEYDVRATVIAGLRAGRTAKEIADFNNIPLRTVYNVKKVYDADPDVATPARKTHKIRKDRTNPDIVHRIQEIINEDPGKSMRSIAREQQMSDATVRKIIAEDIRYRSYVLRRGQFMTQQTKEKCFEKARKLLTKLKNPKEAKPLIFFSDEKNFQQDQIVNRRNNRWLCENPNEVPIVMKTKFPATVMVLGVVSNEGDIMTPHFFLQGLKVNADVILTF</sequence>
<evidence type="ECO:0000256" key="1">
    <source>
        <dbReference type="ARBA" id="ARBA00004123"/>
    </source>
</evidence>
<name>A0A3L8D6B1_OOCBI</name>
<dbReference type="InterPro" id="IPR009057">
    <property type="entry name" value="Homeodomain-like_sf"/>
</dbReference>
<dbReference type="AlphaFoldDB" id="A0A3L8D6B1"/>
<protein>
    <submittedName>
        <fullName evidence="2">Uncharacterized protein</fullName>
    </submittedName>
</protein>
<dbReference type="SUPFAM" id="SSF46689">
    <property type="entry name" value="Homeodomain-like"/>
    <property type="match status" value="1"/>
</dbReference>
<dbReference type="Gene3D" id="3.30.420.10">
    <property type="entry name" value="Ribonuclease H-like superfamily/Ribonuclease H"/>
    <property type="match status" value="1"/>
</dbReference>
<dbReference type="Proteomes" id="UP000279307">
    <property type="component" value="Chromosome 12"/>
</dbReference>
<dbReference type="GO" id="GO:0005634">
    <property type="term" value="C:nucleus"/>
    <property type="evidence" value="ECO:0007669"/>
    <property type="project" value="UniProtKB-SubCell"/>
</dbReference>
<gene>
    <name evidence="2" type="ORF">DMN91_011466</name>
</gene>
<comment type="caution">
    <text evidence="2">The sequence shown here is derived from an EMBL/GenBank/DDBJ whole genome shotgun (WGS) entry which is preliminary data.</text>
</comment>
<proteinExistence type="predicted"/>
<dbReference type="PANTHER" id="PTHR46068">
    <property type="entry name" value="PROTEIN CBG27172"/>
    <property type="match status" value="1"/>
</dbReference>
<evidence type="ECO:0000313" key="2">
    <source>
        <dbReference type="EMBL" id="RLU15711.1"/>
    </source>
</evidence>
<dbReference type="EMBL" id="QOIP01000012">
    <property type="protein sequence ID" value="RLU15711.1"/>
    <property type="molecule type" value="Genomic_DNA"/>
</dbReference>
<dbReference type="InterPro" id="IPR036397">
    <property type="entry name" value="RNaseH_sf"/>
</dbReference>
<comment type="subcellular location">
    <subcellularLocation>
        <location evidence="1">Nucleus</location>
    </subcellularLocation>
</comment>
<dbReference type="OrthoDB" id="7540217at2759"/>